<dbReference type="AlphaFoldDB" id="A0A563VKM5"/>
<protein>
    <submittedName>
        <fullName evidence="8">Secretion protein HlyD family protein</fullName>
    </submittedName>
</protein>
<name>A0A563VKM5_9CYAN</name>
<dbReference type="SUPFAM" id="SSF111369">
    <property type="entry name" value="HlyD-like secretion proteins"/>
    <property type="match status" value="1"/>
</dbReference>
<keyword evidence="3" id="KW-0812">Transmembrane</keyword>
<keyword evidence="4" id="KW-1133">Transmembrane helix</keyword>
<gene>
    <name evidence="8" type="ORF">H1P_1290001</name>
</gene>
<keyword evidence="6" id="KW-0175">Coiled coil</keyword>
<evidence type="ECO:0000256" key="6">
    <source>
        <dbReference type="SAM" id="Coils"/>
    </source>
</evidence>
<feature type="domain" description="AprE-like beta-barrel" evidence="7">
    <location>
        <begin position="147"/>
        <end position="235"/>
    </location>
</feature>
<evidence type="ECO:0000256" key="1">
    <source>
        <dbReference type="ARBA" id="ARBA00004167"/>
    </source>
</evidence>
<evidence type="ECO:0000259" key="7">
    <source>
        <dbReference type="Pfam" id="PF26002"/>
    </source>
</evidence>
<evidence type="ECO:0000313" key="8">
    <source>
        <dbReference type="EMBL" id="VEP11961.1"/>
    </source>
</evidence>
<dbReference type="GO" id="GO:0016020">
    <property type="term" value="C:membrane"/>
    <property type="evidence" value="ECO:0007669"/>
    <property type="project" value="UniProtKB-SubCell"/>
</dbReference>
<evidence type="ECO:0000313" key="9">
    <source>
        <dbReference type="Proteomes" id="UP000320055"/>
    </source>
</evidence>
<evidence type="ECO:0000256" key="2">
    <source>
        <dbReference type="ARBA" id="ARBA00009477"/>
    </source>
</evidence>
<evidence type="ECO:0000256" key="4">
    <source>
        <dbReference type="ARBA" id="ARBA00022989"/>
    </source>
</evidence>
<proteinExistence type="inferred from homology"/>
<sequence>MTLARDELTRLEKLAHTGAISALKIKEKESALQAALARREIAQAALNPSNAEITIAKEQIKRELAQGKAIIAALRREKELLSQKQAELQNQLAHSQGEIQQILTELEKTMIRTPVSGTIQHLNLRNSGQVVSASQAIALITMRDAPLIVKSFVESANIEKISIGQPVRLKVTACPYPDYGILQGSVTYISPDTIFSQQPQASYEVNIQPKSFSLNAKGNQCNIKPGMEATASFITQEETILLFVLRKARLLTDF</sequence>
<comment type="subcellular location">
    <subcellularLocation>
        <location evidence="1">Membrane</location>
        <topology evidence="1">Single-pass membrane protein</topology>
    </subcellularLocation>
</comment>
<dbReference type="PRINTS" id="PR01490">
    <property type="entry name" value="RTXTOXIND"/>
</dbReference>
<reference evidence="8 9" key="1">
    <citation type="submission" date="2019-01" db="EMBL/GenBank/DDBJ databases">
        <authorList>
            <person name="Brito A."/>
        </authorList>
    </citation>
    <scope>NUCLEOTIDE SEQUENCE [LARGE SCALE GENOMIC DNA]</scope>
    <source>
        <strain evidence="8">1</strain>
    </source>
</reference>
<dbReference type="EMBL" id="CAACVJ010000034">
    <property type="protein sequence ID" value="VEP11961.1"/>
    <property type="molecule type" value="Genomic_DNA"/>
</dbReference>
<evidence type="ECO:0000256" key="3">
    <source>
        <dbReference type="ARBA" id="ARBA00022692"/>
    </source>
</evidence>
<keyword evidence="9" id="KW-1185">Reference proteome</keyword>
<accession>A0A563VKM5</accession>
<keyword evidence="5" id="KW-0472">Membrane</keyword>
<feature type="coiled-coil region" evidence="6">
    <location>
        <begin position="25"/>
        <end position="105"/>
    </location>
</feature>
<dbReference type="InterPro" id="IPR050739">
    <property type="entry name" value="MFP"/>
</dbReference>
<dbReference type="Gene3D" id="2.40.30.170">
    <property type="match status" value="1"/>
</dbReference>
<dbReference type="Pfam" id="PF26002">
    <property type="entry name" value="Beta-barrel_AprE"/>
    <property type="match status" value="1"/>
</dbReference>
<dbReference type="PANTHER" id="PTHR30386">
    <property type="entry name" value="MEMBRANE FUSION SUBUNIT OF EMRAB-TOLC MULTIDRUG EFFLUX PUMP"/>
    <property type="match status" value="1"/>
</dbReference>
<comment type="similarity">
    <text evidence="2">Belongs to the membrane fusion protein (MFP) (TC 8.A.1) family.</text>
</comment>
<dbReference type="InterPro" id="IPR058982">
    <property type="entry name" value="Beta-barrel_AprE"/>
</dbReference>
<dbReference type="PANTHER" id="PTHR30386:SF26">
    <property type="entry name" value="TRANSPORT PROTEIN COMB"/>
    <property type="match status" value="1"/>
</dbReference>
<organism evidence="8 9">
    <name type="scientific">Hyella patelloides LEGE 07179</name>
    <dbReference type="NCBI Taxonomy" id="945734"/>
    <lineage>
        <taxon>Bacteria</taxon>
        <taxon>Bacillati</taxon>
        <taxon>Cyanobacteriota</taxon>
        <taxon>Cyanophyceae</taxon>
        <taxon>Pleurocapsales</taxon>
        <taxon>Hyellaceae</taxon>
        <taxon>Hyella</taxon>
    </lineage>
</organism>
<evidence type="ECO:0000256" key="5">
    <source>
        <dbReference type="ARBA" id="ARBA00023136"/>
    </source>
</evidence>
<dbReference type="Proteomes" id="UP000320055">
    <property type="component" value="Unassembled WGS sequence"/>
</dbReference>